<organism evidence="2 3">
    <name type="scientific">Snodgrassella alvi SCGC AB-598-J21</name>
    <dbReference type="NCBI Taxonomy" id="1385367"/>
    <lineage>
        <taxon>Bacteria</taxon>
        <taxon>Pseudomonadati</taxon>
        <taxon>Pseudomonadota</taxon>
        <taxon>Betaproteobacteria</taxon>
        <taxon>Neisseriales</taxon>
        <taxon>Neisseriaceae</taxon>
        <taxon>Snodgrassella</taxon>
    </lineage>
</organism>
<dbReference type="EMBL" id="AVQL01000317">
    <property type="protein sequence ID" value="KEQ01783.1"/>
    <property type="molecule type" value="Genomic_DNA"/>
</dbReference>
<protein>
    <submittedName>
        <fullName evidence="2">RDD family</fullName>
    </submittedName>
</protein>
<sequence>MGIRVIHLDNSSPDFWTNVIKRDIIYYLYLFFLVITIFYLPDLHNEDFWNFFLLTLLKLWSSVTTLPLLFIILLVNIFNLTCLYRLLSDKFLSITLQDKLAKTKVVQNISK</sequence>
<dbReference type="AlphaFoldDB" id="A0A074V8N8"/>
<accession>A0A074V8N8</accession>
<dbReference type="Proteomes" id="UP000027644">
    <property type="component" value="Unassembled WGS sequence"/>
</dbReference>
<feature type="transmembrane region" description="Helical" evidence="1">
    <location>
        <begin position="24"/>
        <end position="40"/>
    </location>
</feature>
<evidence type="ECO:0000256" key="1">
    <source>
        <dbReference type="SAM" id="Phobius"/>
    </source>
</evidence>
<keyword evidence="1" id="KW-0812">Transmembrane</keyword>
<evidence type="ECO:0000313" key="2">
    <source>
        <dbReference type="EMBL" id="KEQ01783.1"/>
    </source>
</evidence>
<reference evidence="2 3" key="1">
    <citation type="journal article" date="2014" name="PLoS Genet.">
        <title>Hidden diversity in honey bee gut symbionts detected by single-cell genomics.</title>
        <authorList>
            <person name="Engel P."/>
            <person name="Stepanauskas R."/>
            <person name="Moran N."/>
        </authorList>
    </citation>
    <scope>NUCLEOTIDE SEQUENCE [LARGE SCALE GENOMIC DNA]</scope>
    <source>
        <strain evidence="2 3">SCGC AB-598-J21</strain>
    </source>
</reference>
<comment type="caution">
    <text evidence="2">The sequence shown here is derived from an EMBL/GenBank/DDBJ whole genome shotgun (WGS) entry which is preliminary data.</text>
</comment>
<proteinExistence type="predicted"/>
<name>A0A074V8N8_9NEIS</name>
<keyword evidence="1" id="KW-1133">Transmembrane helix</keyword>
<keyword evidence="1" id="KW-0472">Membrane</keyword>
<feature type="transmembrane region" description="Helical" evidence="1">
    <location>
        <begin position="60"/>
        <end position="87"/>
    </location>
</feature>
<evidence type="ECO:0000313" key="3">
    <source>
        <dbReference type="Proteomes" id="UP000027644"/>
    </source>
</evidence>
<gene>
    <name evidence="2" type="ORF">SASC598J21_004400</name>
</gene>